<name>A0AAE1E711_9GAST</name>
<accession>A0AAE1E711</accession>
<evidence type="ECO:0000256" key="1">
    <source>
        <dbReference type="SAM" id="SignalP"/>
    </source>
</evidence>
<dbReference type="Proteomes" id="UP001283361">
    <property type="component" value="Unassembled WGS sequence"/>
</dbReference>
<keyword evidence="3" id="KW-1185">Reference proteome</keyword>
<dbReference type="EMBL" id="JAWDGP010000850">
    <property type="protein sequence ID" value="KAK3796739.1"/>
    <property type="molecule type" value="Genomic_DNA"/>
</dbReference>
<evidence type="ECO:0000313" key="3">
    <source>
        <dbReference type="Proteomes" id="UP001283361"/>
    </source>
</evidence>
<gene>
    <name evidence="2" type="ORF">RRG08_047352</name>
</gene>
<evidence type="ECO:0000313" key="2">
    <source>
        <dbReference type="EMBL" id="KAK3796739.1"/>
    </source>
</evidence>
<feature type="chain" id="PRO_5042004315" description="Secreted protein" evidence="1">
    <location>
        <begin position="16"/>
        <end position="199"/>
    </location>
</feature>
<keyword evidence="1" id="KW-0732">Signal</keyword>
<sequence length="199" mass="21543">MYTILFIVLFASASSQPLTGCSTEVTACEQRYLKTVNDATFDKTANCLAGTALMKCLSQRESLAECKSSLPEITRIKQLYDAQVNSPVSTPEARSCAQAVFSCSETYNNQVASNTAGICQATNMYIACLNSVKCNSSSIILETAKGLMAIKHDLAATGQSCTSVETTFTVIEVELSDREMVRDQGLYSSNSAWTPGYWT</sequence>
<reference evidence="2" key="1">
    <citation type="journal article" date="2023" name="G3 (Bethesda)">
        <title>A reference genome for the long-term kleptoplast-retaining sea slug Elysia crispata morphotype clarki.</title>
        <authorList>
            <person name="Eastman K.E."/>
            <person name="Pendleton A.L."/>
            <person name="Shaikh M.A."/>
            <person name="Suttiyut T."/>
            <person name="Ogas R."/>
            <person name="Tomko P."/>
            <person name="Gavelis G."/>
            <person name="Widhalm J.R."/>
            <person name="Wisecaver J.H."/>
        </authorList>
    </citation>
    <scope>NUCLEOTIDE SEQUENCE</scope>
    <source>
        <strain evidence="2">ECLA1</strain>
    </source>
</reference>
<feature type="signal peptide" evidence="1">
    <location>
        <begin position="1"/>
        <end position="15"/>
    </location>
</feature>
<dbReference type="AlphaFoldDB" id="A0AAE1E711"/>
<protein>
    <recommendedName>
        <fullName evidence="4">Secreted protein</fullName>
    </recommendedName>
</protein>
<organism evidence="2 3">
    <name type="scientific">Elysia crispata</name>
    <name type="common">lettuce slug</name>
    <dbReference type="NCBI Taxonomy" id="231223"/>
    <lineage>
        <taxon>Eukaryota</taxon>
        <taxon>Metazoa</taxon>
        <taxon>Spiralia</taxon>
        <taxon>Lophotrochozoa</taxon>
        <taxon>Mollusca</taxon>
        <taxon>Gastropoda</taxon>
        <taxon>Heterobranchia</taxon>
        <taxon>Euthyneura</taxon>
        <taxon>Panpulmonata</taxon>
        <taxon>Sacoglossa</taxon>
        <taxon>Placobranchoidea</taxon>
        <taxon>Plakobranchidae</taxon>
        <taxon>Elysia</taxon>
    </lineage>
</organism>
<comment type="caution">
    <text evidence="2">The sequence shown here is derived from an EMBL/GenBank/DDBJ whole genome shotgun (WGS) entry which is preliminary data.</text>
</comment>
<proteinExistence type="predicted"/>
<evidence type="ECO:0008006" key="4">
    <source>
        <dbReference type="Google" id="ProtNLM"/>
    </source>
</evidence>